<dbReference type="Pfam" id="PF00021">
    <property type="entry name" value="UPAR_LY6"/>
    <property type="match status" value="1"/>
</dbReference>
<feature type="signal peptide" evidence="2">
    <location>
        <begin position="1"/>
        <end position="19"/>
    </location>
</feature>
<proteinExistence type="predicted"/>
<dbReference type="Proteomes" id="UP000747542">
    <property type="component" value="Unassembled WGS sequence"/>
</dbReference>
<dbReference type="PANTHER" id="PTHR16983:SF10">
    <property type="entry name" value="PROTEIN QUIVER"/>
    <property type="match status" value="1"/>
</dbReference>
<keyword evidence="5" id="KW-1185">Reference proteome</keyword>
<dbReference type="AlphaFoldDB" id="A0A8J5MTZ7"/>
<protein>
    <recommendedName>
        <fullName evidence="3">UPAR/Ly6 domain-containing protein</fullName>
    </recommendedName>
</protein>
<dbReference type="EMBL" id="JAHLQT010026055">
    <property type="protein sequence ID" value="KAG7163973.1"/>
    <property type="molecule type" value="Genomic_DNA"/>
</dbReference>
<organism evidence="4 5">
    <name type="scientific">Homarus americanus</name>
    <name type="common">American lobster</name>
    <dbReference type="NCBI Taxonomy" id="6706"/>
    <lineage>
        <taxon>Eukaryota</taxon>
        <taxon>Metazoa</taxon>
        <taxon>Ecdysozoa</taxon>
        <taxon>Arthropoda</taxon>
        <taxon>Crustacea</taxon>
        <taxon>Multicrustacea</taxon>
        <taxon>Malacostraca</taxon>
        <taxon>Eumalacostraca</taxon>
        <taxon>Eucarida</taxon>
        <taxon>Decapoda</taxon>
        <taxon>Pleocyemata</taxon>
        <taxon>Astacidea</taxon>
        <taxon>Nephropoidea</taxon>
        <taxon>Nephropidae</taxon>
        <taxon>Homarus</taxon>
    </lineage>
</organism>
<evidence type="ECO:0000256" key="1">
    <source>
        <dbReference type="ARBA" id="ARBA00022729"/>
    </source>
</evidence>
<dbReference type="CDD" id="cd00117">
    <property type="entry name" value="TFP"/>
    <property type="match status" value="1"/>
</dbReference>
<dbReference type="OrthoDB" id="6331233at2759"/>
<evidence type="ECO:0000256" key="2">
    <source>
        <dbReference type="SAM" id="SignalP"/>
    </source>
</evidence>
<feature type="domain" description="UPAR/Ly6" evidence="3">
    <location>
        <begin position="18"/>
        <end position="104"/>
    </location>
</feature>
<evidence type="ECO:0000259" key="3">
    <source>
        <dbReference type="Pfam" id="PF00021"/>
    </source>
</evidence>
<dbReference type="InterPro" id="IPR051110">
    <property type="entry name" value="Ly-6/neurotoxin-like_GPI-ap"/>
</dbReference>
<accession>A0A8J5MTZ7</accession>
<comment type="caution">
    <text evidence="4">The sequence shown here is derived from an EMBL/GenBank/DDBJ whole genome shotgun (WGS) entry which is preliminary data.</text>
</comment>
<evidence type="ECO:0000313" key="5">
    <source>
        <dbReference type="Proteomes" id="UP000747542"/>
    </source>
</evidence>
<dbReference type="PANTHER" id="PTHR16983">
    <property type="entry name" value="UPAR/LY6 DOMAIN-CONTAINING PROTEIN"/>
    <property type="match status" value="1"/>
</dbReference>
<evidence type="ECO:0000313" key="4">
    <source>
        <dbReference type="EMBL" id="KAG7163973.1"/>
    </source>
</evidence>
<feature type="chain" id="PRO_5035319469" description="UPAR/Ly6 domain-containing protein" evidence="2">
    <location>
        <begin position="20"/>
        <end position="111"/>
    </location>
</feature>
<name>A0A8J5MTZ7_HOMAM</name>
<dbReference type="InterPro" id="IPR016054">
    <property type="entry name" value="LY6_UPA_recep-like"/>
</dbReference>
<reference evidence="4" key="1">
    <citation type="journal article" date="2021" name="Sci. Adv.">
        <title>The American lobster genome reveals insights on longevity, neural, and immune adaptations.</title>
        <authorList>
            <person name="Polinski J.M."/>
            <person name="Zimin A.V."/>
            <person name="Clark K.F."/>
            <person name="Kohn A.B."/>
            <person name="Sadowski N."/>
            <person name="Timp W."/>
            <person name="Ptitsyn A."/>
            <person name="Khanna P."/>
            <person name="Romanova D.Y."/>
            <person name="Williams P."/>
            <person name="Greenwood S.J."/>
            <person name="Moroz L.L."/>
            <person name="Walt D.R."/>
            <person name="Bodnar A.G."/>
        </authorList>
    </citation>
    <scope>NUCLEOTIDE SEQUENCE</scope>
    <source>
        <strain evidence="4">GMGI-L3</strain>
    </source>
</reference>
<gene>
    <name evidence="4" type="ORF">Hamer_G014430</name>
</gene>
<sequence length="111" mass="12311">MRAVLVTFGLAVLVSMAQGLSCYTCFSTNDDLECLNDPKDVTECQISESSCCSIYRQEFAEDQGQIISFTRGCQEECPKDGFFDYSDSTFKIYVTYCSSENCNTGPGNKPL</sequence>
<keyword evidence="1 2" id="KW-0732">Signal</keyword>